<protein>
    <recommendedName>
        <fullName evidence="2">Type-4 uracil-DNA glycosylase</fullName>
    </recommendedName>
</protein>
<proteinExistence type="inferred from homology"/>
<dbReference type="EMBL" id="JBHTIS010000649">
    <property type="protein sequence ID" value="MFD1046420.1"/>
    <property type="molecule type" value="Genomic_DNA"/>
</dbReference>
<keyword evidence="8" id="KW-0411">Iron-sulfur</keyword>
<organism evidence="11 12">
    <name type="scientific">Kibdelosporangium lantanae</name>
    <dbReference type="NCBI Taxonomy" id="1497396"/>
    <lineage>
        <taxon>Bacteria</taxon>
        <taxon>Bacillati</taxon>
        <taxon>Actinomycetota</taxon>
        <taxon>Actinomycetes</taxon>
        <taxon>Pseudonocardiales</taxon>
        <taxon>Pseudonocardiaceae</taxon>
        <taxon>Kibdelosporangium</taxon>
    </lineage>
</organism>
<dbReference type="SUPFAM" id="SSF52141">
    <property type="entry name" value="Uracil-DNA glycosylase-like"/>
    <property type="match status" value="1"/>
</dbReference>
<dbReference type="PANTHER" id="PTHR33693:SF9">
    <property type="entry name" value="TYPE-4 URACIL-DNA GLYCOSYLASE"/>
    <property type="match status" value="1"/>
</dbReference>
<comment type="similarity">
    <text evidence="1">Belongs to the uracil-DNA glycosylase (UDG) superfamily. Type 4 (UDGa) family.</text>
</comment>
<dbReference type="NCBIfam" id="TIGR00758">
    <property type="entry name" value="UDG_fam4"/>
    <property type="match status" value="1"/>
</dbReference>
<dbReference type="PANTHER" id="PTHR33693">
    <property type="entry name" value="TYPE-5 URACIL-DNA GLYCOSYLASE"/>
    <property type="match status" value="1"/>
</dbReference>
<reference evidence="12" key="1">
    <citation type="journal article" date="2019" name="Int. J. Syst. Evol. Microbiol.">
        <title>The Global Catalogue of Microorganisms (GCM) 10K type strain sequencing project: providing services to taxonomists for standard genome sequencing and annotation.</title>
        <authorList>
            <consortium name="The Broad Institute Genomics Platform"/>
            <consortium name="The Broad Institute Genome Sequencing Center for Infectious Disease"/>
            <person name="Wu L."/>
            <person name="Ma J."/>
        </authorList>
    </citation>
    <scope>NUCLEOTIDE SEQUENCE [LARGE SCALE GENOMIC DNA]</scope>
    <source>
        <strain evidence="12">JCM 31486</strain>
    </source>
</reference>
<dbReference type="NCBIfam" id="TIGR03914">
    <property type="entry name" value="UDG_fam_dom"/>
    <property type="match status" value="1"/>
</dbReference>
<keyword evidence="7" id="KW-0408">Iron</keyword>
<dbReference type="InterPro" id="IPR005273">
    <property type="entry name" value="Ura-DNA_glyco_family4"/>
</dbReference>
<feature type="domain" description="Uracil-DNA glycosylase-like" evidence="10">
    <location>
        <begin position="27"/>
        <end position="185"/>
    </location>
</feature>
<evidence type="ECO:0000256" key="5">
    <source>
        <dbReference type="ARBA" id="ARBA00022763"/>
    </source>
</evidence>
<gene>
    <name evidence="11" type="ORF">ACFQ1S_13070</name>
</gene>
<dbReference type="InterPro" id="IPR036895">
    <property type="entry name" value="Uracil-DNA_glycosylase-like_sf"/>
</dbReference>
<name>A0ABW3MBT7_9PSEU</name>
<dbReference type="Pfam" id="PF03167">
    <property type="entry name" value="UDG"/>
    <property type="match status" value="1"/>
</dbReference>
<keyword evidence="5" id="KW-0227">DNA damage</keyword>
<evidence type="ECO:0000256" key="7">
    <source>
        <dbReference type="ARBA" id="ARBA00023004"/>
    </source>
</evidence>
<keyword evidence="4" id="KW-0479">Metal-binding</keyword>
<dbReference type="InterPro" id="IPR005122">
    <property type="entry name" value="Uracil-DNA_glycosylase-like"/>
</dbReference>
<accession>A0ABW3MBT7</accession>
<evidence type="ECO:0000256" key="3">
    <source>
        <dbReference type="ARBA" id="ARBA00022485"/>
    </source>
</evidence>
<keyword evidence="3" id="KW-0004">4Fe-4S</keyword>
<evidence type="ECO:0000256" key="4">
    <source>
        <dbReference type="ARBA" id="ARBA00022723"/>
    </source>
</evidence>
<keyword evidence="12" id="KW-1185">Reference proteome</keyword>
<evidence type="ECO:0000259" key="10">
    <source>
        <dbReference type="SMART" id="SM00986"/>
    </source>
</evidence>
<keyword evidence="6" id="KW-0378">Hydrolase</keyword>
<evidence type="ECO:0000256" key="6">
    <source>
        <dbReference type="ARBA" id="ARBA00022801"/>
    </source>
</evidence>
<keyword evidence="9" id="KW-0234">DNA repair</keyword>
<dbReference type="Gene3D" id="3.40.470.10">
    <property type="entry name" value="Uracil-DNA glycosylase-like domain"/>
    <property type="match status" value="1"/>
</dbReference>
<evidence type="ECO:0000313" key="11">
    <source>
        <dbReference type="EMBL" id="MFD1046420.1"/>
    </source>
</evidence>
<dbReference type="SMART" id="SM00986">
    <property type="entry name" value="UDG"/>
    <property type="match status" value="1"/>
</dbReference>
<evidence type="ECO:0000256" key="9">
    <source>
        <dbReference type="ARBA" id="ARBA00023204"/>
    </source>
</evidence>
<evidence type="ECO:0000256" key="8">
    <source>
        <dbReference type="ARBA" id="ARBA00023014"/>
    </source>
</evidence>
<dbReference type="CDD" id="cd10030">
    <property type="entry name" value="UDG-F4_TTUDGA_SPO1dp_like"/>
    <property type="match status" value="1"/>
</dbReference>
<sequence length="192" mass="21515">MTLKALRTEAQHCRNCDLYKDATQTVFGEGPKSARLFLVGETPGDHEDKEGRVFVGPAGHLLDRAFEELGVDRKKVYLTNAVKHFKFEERGKRRIHKTPNRAEQVACLPWLRAELAEVKPELVVCLGAVAARALLGASFRLTQHRGEIHDLPEFNTRVTATVHPSAVLRADNRKEAYEAFVQDLTTALAMLD</sequence>
<evidence type="ECO:0000256" key="2">
    <source>
        <dbReference type="ARBA" id="ARBA00019403"/>
    </source>
</evidence>
<dbReference type="Proteomes" id="UP001597045">
    <property type="component" value="Unassembled WGS sequence"/>
</dbReference>
<dbReference type="InterPro" id="IPR051536">
    <property type="entry name" value="UDG_Type-4/5"/>
</dbReference>
<evidence type="ECO:0000256" key="1">
    <source>
        <dbReference type="ARBA" id="ARBA00006521"/>
    </source>
</evidence>
<dbReference type="SMART" id="SM00987">
    <property type="entry name" value="UreE_C"/>
    <property type="match status" value="1"/>
</dbReference>
<evidence type="ECO:0000313" key="12">
    <source>
        <dbReference type="Proteomes" id="UP001597045"/>
    </source>
</evidence>
<comment type="caution">
    <text evidence="11">The sequence shown here is derived from an EMBL/GenBank/DDBJ whole genome shotgun (WGS) entry which is preliminary data.</text>
</comment>